<evidence type="ECO:0000256" key="7">
    <source>
        <dbReference type="ARBA" id="ARBA00023002"/>
    </source>
</evidence>
<evidence type="ECO:0000256" key="2">
    <source>
        <dbReference type="ARBA" id="ARBA00005216"/>
    </source>
</evidence>
<comment type="function">
    <text evidence="1">Catalyzes the reversible oxidation of 3-phospho-D-glycerate to 3-phosphonooxypyruvate, the first step of the phosphorylated L-serine biosynthesis pathway. Also catalyzes the reversible oxidation of 2-hydroxyglutarate to 2-oxoglutarate.</text>
</comment>
<dbReference type="InterPro" id="IPR045865">
    <property type="entry name" value="ACT-like_dom_sf"/>
</dbReference>
<dbReference type="EMBL" id="NGKU01000001">
    <property type="protein sequence ID" value="OTN77356.1"/>
    <property type="molecule type" value="Genomic_DNA"/>
</dbReference>
<accession>A0A242A8J1</accession>
<comment type="catalytic activity">
    <reaction evidence="10">
        <text>(R)-2-hydroxyglutarate + NAD(+) = 2-oxoglutarate + NADH + H(+)</text>
        <dbReference type="Rhea" id="RHEA:49612"/>
        <dbReference type="ChEBI" id="CHEBI:15378"/>
        <dbReference type="ChEBI" id="CHEBI:15801"/>
        <dbReference type="ChEBI" id="CHEBI:16810"/>
        <dbReference type="ChEBI" id="CHEBI:57540"/>
        <dbReference type="ChEBI" id="CHEBI:57945"/>
        <dbReference type="EC" id="1.1.1.399"/>
    </reaction>
</comment>
<evidence type="ECO:0000313" key="15">
    <source>
        <dbReference type="Proteomes" id="UP000195043"/>
    </source>
</evidence>
<keyword evidence="8" id="KW-0520">NAD</keyword>
<comment type="caution">
    <text evidence="14">The sequence shown here is derived from an EMBL/GenBank/DDBJ whole genome shotgun (WGS) entry which is preliminary data.</text>
</comment>
<dbReference type="OrthoDB" id="9805416at2"/>
<dbReference type="InterPro" id="IPR006140">
    <property type="entry name" value="D-isomer_DH_NAD-bd"/>
</dbReference>
<organism evidence="14 15">
    <name type="scientific">Candidatus Enterococcus testudinis</name>
    <dbReference type="NCBI Taxonomy" id="1834191"/>
    <lineage>
        <taxon>Bacteria</taxon>
        <taxon>Bacillati</taxon>
        <taxon>Bacillota</taxon>
        <taxon>Bacilli</taxon>
        <taxon>Lactobacillales</taxon>
        <taxon>Enterococcaceae</taxon>
        <taxon>Enterococcus</taxon>
    </lineage>
</organism>
<dbReference type="Pfam" id="PF13291">
    <property type="entry name" value="ACT_4"/>
    <property type="match status" value="1"/>
</dbReference>
<evidence type="ECO:0000256" key="8">
    <source>
        <dbReference type="ARBA" id="ARBA00023027"/>
    </source>
</evidence>
<dbReference type="Pfam" id="PF02826">
    <property type="entry name" value="2-Hacid_dh_C"/>
    <property type="match status" value="1"/>
</dbReference>
<dbReference type="InterPro" id="IPR006139">
    <property type="entry name" value="D-isomer_2_OHA_DH_cat_dom"/>
</dbReference>
<comment type="similarity">
    <text evidence="3 12">Belongs to the D-isomer specific 2-hydroxyacid dehydrogenase family.</text>
</comment>
<dbReference type="PROSITE" id="PS51671">
    <property type="entry name" value="ACT"/>
    <property type="match status" value="1"/>
</dbReference>
<dbReference type="Gene3D" id="3.30.70.260">
    <property type="match status" value="1"/>
</dbReference>
<dbReference type="GO" id="GO:0016618">
    <property type="term" value="F:hydroxypyruvate reductase [NAD(P)H] activity"/>
    <property type="evidence" value="ECO:0007669"/>
    <property type="project" value="TreeGrafter"/>
</dbReference>
<protein>
    <recommendedName>
        <fullName evidence="6">D-3-phosphoglycerate dehydrogenase</fullName>
        <ecNumber evidence="4">1.1.1.399</ecNumber>
        <ecNumber evidence="5">1.1.1.95</ecNumber>
    </recommendedName>
    <alternativeName>
        <fullName evidence="9">2-oxoglutarate reductase</fullName>
    </alternativeName>
</protein>
<evidence type="ECO:0000256" key="3">
    <source>
        <dbReference type="ARBA" id="ARBA00005854"/>
    </source>
</evidence>
<dbReference type="RefSeq" id="WP_086275390.1">
    <property type="nucleotide sequence ID" value="NZ_NGKU01000001.1"/>
</dbReference>
<dbReference type="AlphaFoldDB" id="A0A242A8J1"/>
<evidence type="ECO:0000256" key="5">
    <source>
        <dbReference type="ARBA" id="ARBA00013143"/>
    </source>
</evidence>
<dbReference type="GO" id="GO:0051287">
    <property type="term" value="F:NAD binding"/>
    <property type="evidence" value="ECO:0007669"/>
    <property type="project" value="InterPro"/>
</dbReference>
<dbReference type="PROSITE" id="PS00671">
    <property type="entry name" value="D_2_HYDROXYACID_DH_3"/>
    <property type="match status" value="1"/>
</dbReference>
<feature type="domain" description="ACT" evidence="13">
    <location>
        <begin position="319"/>
        <end position="392"/>
    </location>
</feature>
<evidence type="ECO:0000256" key="11">
    <source>
        <dbReference type="ARBA" id="ARBA00048731"/>
    </source>
</evidence>
<dbReference type="Proteomes" id="UP000195043">
    <property type="component" value="Unassembled WGS sequence"/>
</dbReference>
<dbReference type="EC" id="1.1.1.95" evidence="5"/>
<dbReference type="InterPro" id="IPR029753">
    <property type="entry name" value="D-isomer_DH_CS"/>
</dbReference>
<evidence type="ECO:0000256" key="1">
    <source>
        <dbReference type="ARBA" id="ARBA00003800"/>
    </source>
</evidence>
<evidence type="ECO:0000256" key="4">
    <source>
        <dbReference type="ARBA" id="ARBA00013001"/>
    </source>
</evidence>
<gene>
    <name evidence="14" type="ORF">A5886_002456</name>
</gene>
<dbReference type="PANTHER" id="PTHR10996">
    <property type="entry name" value="2-HYDROXYACID DEHYDROGENASE-RELATED"/>
    <property type="match status" value="1"/>
</dbReference>
<name>A0A242A8J1_9ENTE</name>
<evidence type="ECO:0000259" key="13">
    <source>
        <dbReference type="PROSITE" id="PS51671"/>
    </source>
</evidence>
<comment type="catalytic activity">
    <reaction evidence="11">
        <text>(2R)-3-phosphoglycerate + NAD(+) = 3-phosphooxypyruvate + NADH + H(+)</text>
        <dbReference type="Rhea" id="RHEA:12641"/>
        <dbReference type="ChEBI" id="CHEBI:15378"/>
        <dbReference type="ChEBI" id="CHEBI:18110"/>
        <dbReference type="ChEBI" id="CHEBI:57540"/>
        <dbReference type="ChEBI" id="CHEBI:57945"/>
        <dbReference type="ChEBI" id="CHEBI:58272"/>
        <dbReference type="EC" id="1.1.1.95"/>
    </reaction>
</comment>
<evidence type="ECO:0000256" key="10">
    <source>
        <dbReference type="ARBA" id="ARBA00048126"/>
    </source>
</evidence>
<reference evidence="14 15" key="1">
    <citation type="submission" date="2017-05" db="EMBL/GenBank/DDBJ databases">
        <title>The Genome Sequence of Enterococcus sp. 8G7_MSG3316.</title>
        <authorList>
            <consortium name="The Broad Institute Genomics Platform"/>
            <consortium name="The Broad Institute Genomic Center for Infectious Diseases"/>
            <person name="Earl A."/>
            <person name="Manson A."/>
            <person name="Schwartman J."/>
            <person name="Gilmore M."/>
            <person name="Abouelleil A."/>
            <person name="Cao P."/>
            <person name="Chapman S."/>
            <person name="Cusick C."/>
            <person name="Shea T."/>
            <person name="Young S."/>
            <person name="Neafsey D."/>
            <person name="Nusbaum C."/>
            <person name="Birren B."/>
        </authorList>
    </citation>
    <scope>NUCLEOTIDE SEQUENCE [LARGE SCALE GENOMIC DNA]</scope>
    <source>
        <strain evidence="14 15">8G7_MSG3316</strain>
    </source>
</reference>
<dbReference type="SUPFAM" id="SSF52283">
    <property type="entry name" value="Formate/glycerate dehydrogenase catalytic domain-like"/>
    <property type="match status" value="1"/>
</dbReference>
<dbReference type="InterPro" id="IPR036291">
    <property type="entry name" value="NAD(P)-bd_dom_sf"/>
</dbReference>
<dbReference type="PANTHER" id="PTHR10996:SF178">
    <property type="entry name" value="2-HYDROXYACID DEHYDROGENASE YGL185C-RELATED"/>
    <property type="match status" value="1"/>
</dbReference>
<dbReference type="GO" id="GO:0005829">
    <property type="term" value="C:cytosol"/>
    <property type="evidence" value="ECO:0007669"/>
    <property type="project" value="TreeGrafter"/>
</dbReference>
<dbReference type="UniPathway" id="UPA00135">
    <property type="reaction ID" value="UER00196"/>
</dbReference>
<dbReference type="Gene3D" id="3.40.50.720">
    <property type="entry name" value="NAD(P)-binding Rossmann-like Domain"/>
    <property type="match status" value="2"/>
</dbReference>
<evidence type="ECO:0000256" key="6">
    <source>
        <dbReference type="ARBA" id="ARBA00021582"/>
    </source>
</evidence>
<dbReference type="GO" id="GO:0004617">
    <property type="term" value="F:phosphoglycerate dehydrogenase activity"/>
    <property type="evidence" value="ECO:0007669"/>
    <property type="project" value="UniProtKB-EC"/>
</dbReference>
<keyword evidence="15" id="KW-1185">Reference proteome</keyword>
<dbReference type="Pfam" id="PF00389">
    <property type="entry name" value="2-Hacid_dh"/>
    <property type="match status" value="1"/>
</dbReference>
<evidence type="ECO:0000256" key="9">
    <source>
        <dbReference type="ARBA" id="ARBA00030455"/>
    </source>
</evidence>
<dbReference type="EC" id="1.1.1.399" evidence="4"/>
<evidence type="ECO:0000256" key="12">
    <source>
        <dbReference type="RuleBase" id="RU003719"/>
    </source>
</evidence>
<keyword evidence="7 12" id="KW-0560">Oxidoreductase</keyword>
<evidence type="ECO:0000313" key="14">
    <source>
        <dbReference type="EMBL" id="OTN77356.1"/>
    </source>
</evidence>
<dbReference type="STRING" id="1834191.A5886_002456"/>
<dbReference type="CDD" id="cd04879">
    <property type="entry name" value="ACT_3PGDH-like"/>
    <property type="match status" value="1"/>
</dbReference>
<dbReference type="InterPro" id="IPR050223">
    <property type="entry name" value="D-isomer_2-hydroxyacid_DH"/>
</dbReference>
<dbReference type="SUPFAM" id="SSF51735">
    <property type="entry name" value="NAD(P)-binding Rossmann-fold domains"/>
    <property type="match status" value="1"/>
</dbReference>
<dbReference type="InterPro" id="IPR002912">
    <property type="entry name" value="ACT_dom"/>
</dbReference>
<dbReference type="SUPFAM" id="SSF55021">
    <property type="entry name" value="ACT-like"/>
    <property type="match status" value="1"/>
</dbReference>
<dbReference type="GO" id="GO:0030267">
    <property type="term" value="F:glyoxylate reductase (NADPH) activity"/>
    <property type="evidence" value="ECO:0007669"/>
    <property type="project" value="TreeGrafter"/>
</dbReference>
<comment type="pathway">
    <text evidence="2">Amino-acid biosynthesis; L-serine biosynthesis; L-serine from 3-phospho-D-glycerate: step 1/3.</text>
</comment>
<proteinExistence type="inferred from homology"/>
<sequence>MRNIYLLDKITEPTKSRAIKKRYSFQDSATPEAIFVRSKQVPDAMITPELAVIARSGTGTNTINIEKCTENGTVVFNTPGINANAVKELILANLFLHVRPLNKAHTIMDQIKEEARKGEIAAADILAIAEERRSAIIGEELAGKTIGILGLGEIGERLAEACFHLGMDVIGYARTQKESQFFEQTAELSELLQEADFVVVLLPLNEQTSGLIDEAAIAQMKPDTVLLNFGRGEIVEETAVLSALDQGILKQYITDFPTAALLNHPQVICYPHMGGTTIDALTAGDQVVFARMDRYLRYGTIKEAVNYPQVTLPFLAPHRITIFHKDAPGALAPLLKLLSEAAIDIAHLASERQSGMAYTIIDLAEHDTKGLAAVAALLRELPQVHRVRLLRNPHSDE</sequence>